<dbReference type="Proteomes" id="UP000693946">
    <property type="component" value="Linkage Group LG11"/>
</dbReference>
<comment type="caution">
    <text evidence="2">The sequence shown here is derived from an EMBL/GenBank/DDBJ whole genome shotgun (WGS) entry which is preliminary data.</text>
</comment>
<sequence length="57" mass="6182">MKRESEERPEGGASRSSPESLEDGKLLAVAEEEGDSVGSDQPVVSVYCDKRPTFILL</sequence>
<evidence type="ECO:0000313" key="2">
    <source>
        <dbReference type="EMBL" id="KAG7520912.1"/>
    </source>
</evidence>
<proteinExistence type="predicted"/>
<dbReference type="AlphaFoldDB" id="A0AAV6SUY3"/>
<evidence type="ECO:0000256" key="1">
    <source>
        <dbReference type="SAM" id="MobiDB-lite"/>
    </source>
</evidence>
<accession>A0AAV6SUY3</accession>
<gene>
    <name evidence="2" type="ORF">JOB18_038573</name>
</gene>
<feature type="compositionally biased region" description="Basic and acidic residues" evidence="1">
    <location>
        <begin position="1"/>
        <end position="10"/>
    </location>
</feature>
<keyword evidence="3" id="KW-1185">Reference proteome</keyword>
<reference evidence="2 3" key="1">
    <citation type="journal article" date="2021" name="Sci. Rep.">
        <title>Chromosome anchoring in Senegalese sole (Solea senegalensis) reveals sex-associated markers and genome rearrangements in flatfish.</title>
        <authorList>
            <person name="Guerrero-Cozar I."/>
            <person name="Gomez-Garrido J."/>
            <person name="Berbel C."/>
            <person name="Martinez-Blanch J.F."/>
            <person name="Alioto T."/>
            <person name="Claros M.G."/>
            <person name="Gagnaire P.A."/>
            <person name="Manchado M."/>
        </authorList>
    </citation>
    <scope>NUCLEOTIDE SEQUENCE [LARGE SCALE GENOMIC DNA]</scope>
    <source>
        <strain evidence="2">Sse05_10M</strain>
    </source>
</reference>
<feature type="region of interest" description="Disordered" evidence="1">
    <location>
        <begin position="1"/>
        <end position="26"/>
    </location>
</feature>
<name>A0AAV6SUY3_SOLSE</name>
<organism evidence="2 3">
    <name type="scientific">Solea senegalensis</name>
    <name type="common">Senegalese sole</name>
    <dbReference type="NCBI Taxonomy" id="28829"/>
    <lineage>
        <taxon>Eukaryota</taxon>
        <taxon>Metazoa</taxon>
        <taxon>Chordata</taxon>
        <taxon>Craniata</taxon>
        <taxon>Vertebrata</taxon>
        <taxon>Euteleostomi</taxon>
        <taxon>Actinopterygii</taxon>
        <taxon>Neopterygii</taxon>
        <taxon>Teleostei</taxon>
        <taxon>Neoteleostei</taxon>
        <taxon>Acanthomorphata</taxon>
        <taxon>Carangaria</taxon>
        <taxon>Pleuronectiformes</taxon>
        <taxon>Pleuronectoidei</taxon>
        <taxon>Soleidae</taxon>
        <taxon>Solea</taxon>
    </lineage>
</organism>
<protein>
    <submittedName>
        <fullName evidence="2">Uncharacterized protein</fullName>
    </submittedName>
</protein>
<evidence type="ECO:0000313" key="3">
    <source>
        <dbReference type="Proteomes" id="UP000693946"/>
    </source>
</evidence>
<dbReference type="EMBL" id="JAGKHQ010000003">
    <property type="protein sequence ID" value="KAG7520912.1"/>
    <property type="molecule type" value="Genomic_DNA"/>
</dbReference>